<dbReference type="Proteomes" id="UP000030758">
    <property type="component" value="Unassembled WGS sequence"/>
</dbReference>
<protein>
    <submittedName>
        <fullName evidence="1">Uncharacterized protein</fullName>
    </submittedName>
</protein>
<dbReference type="AlphaFoldDB" id="A0A085N5T1"/>
<proteinExistence type="predicted"/>
<sequence>MEMKNAPFQYTVTVEISRYEVGGRPTSRTIGAQLGSPSPFDLRIHKTGQSRELKMNYEPFVTVSLAFNWRSLIMT</sequence>
<reference evidence="1" key="1">
    <citation type="journal article" date="2014" name="Nat. Genet.">
        <title>Genome and transcriptome of the porcine whipworm Trichuris suis.</title>
        <authorList>
            <person name="Jex A.R."/>
            <person name="Nejsum P."/>
            <person name="Schwarz E.M."/>
            <person name="Hu L."/>
            <person name="Young N.D."/>
            <person name="Hall R.S."/>
            <person name="Korhonen P.K."/>
            <person name="Liao S."/>
            <person name="Thamsborg S."/>
            <person name="Xia J."/>
            <person name="Xu P."/>
            <person name="Wang S."/>
            <person name="Scheerlinck J.P."/>
            <person name="Hofmann A."/>
            <person name="Sternberg P.W."/>
            <person name="Wang J."/>
            <person name="Gasser R.B."/>
        </authorList>
    </citation>
    <scope>NUCLEOTIDE SEQUENCE [LARGE SCALE GENOMIC DNA]</scope>
    <source>
        <strain evidence="1">DCEP-RM93F</strain>
    </source>
</reference>
<organism evidence="1">
    <name type="scientific">Trichuris suis</name>
    <name type="common">pig whipworm</name>
    <dbReference type="NCBI Taxonomy" id="68888"/>
    <lineage>
        <taxon>Eukaryota</taxon>
        <taxon>Metazoa</taxon>
        <taxon>Ecdysozoa</taxon>
        <taxon>Nematoda</taxon>
        <taxon>Enoplea</taxon>
        <taxon>Dorylaimia</taxon>
        <taxon>Trichinellida</taxon>
        <taxon>Trichuridae</taxon>
        <taxon>Trichuris</taxon>
    </lineage>
</organism>
<dbReference type="EMBL" id="KL367550">
    <property type="protein sequence ID" value="KFD64827.1"/>
    <property type="molecule type" value="Genomic_DNA"/>
</dbReference>
<evidence type="ECO:0000313" key="1">
    <source>
        <dbReference type="EMBL" id="KFD64827.1"/>
    </source>
</evidence>
<gene>
    <name evidence="1" type="ORF">M514_23039</name>
</gene>
<name>A0A085N5T1_9BILA</name>
<accession>A0A085N5T1</accession>